<evidence type="ECO:0000313" key="3">
    <source>
        <dbReference type="EMBL" id="ADI16674.1"/>
    </source>
</evidence>
<dbReference type="Gene3D" id="3.40.710.10">
    <property type="entry name" value="DD-peptidase/beta-lactamase superfamily"/>
    <property type="match status" value="1"/>
</dbReference>
<dbReference type="PANTHER" id="PTHR43283:SF7">
    <property type="entry name" value="BETA-LACTAMASE-RELATED DOMAIN-CONTAINING PROTEIN"/>
    <property type="match status" value="1"/>
</dbReference>
<protein>
    <submittedName>
        <fullName evidence="3">Beta-lactamase class c and other penicillin binding proteins</fullName>
    </submittedName>
</protein>
<feature type="domain" description="Beta-lactamase-related" evidence="2">
    <location>
        <begin position="104"/>
        <end position="407"/>
    </location>
</feature>
<feature type="signal peptide" evidence="1">
    <location>
        <begin position="1"/>
        <end position="23"/>
    </location>
</feature>
<reference evidence="3" key="1">
    <citation type="journal article" date="2011" name="Environ. Microbiol.">
        <title>Time-series analyses of Monterey Bay coastal microbial picoplankton using a 'genome proxy' microarray.</title>
        <authorList>
            <person name="Rich V.I."/>
            <person name="Pham V.D."/>
            <person name="Eppley J."/>
            <person name="Shi Y."/>
            <person name="DeLong E.F."/>
        </authorList>
    </citation>
    <scope>NUCLEOTIDE SEQUENCE</scope>
</reference>
<sequence>MPMKFWQMLVVLVTLGGAMPTTAQDTPAVMDGFPPSTESQVTKKNHRDWPYNQWAFQNFGAPNNTVMVPRGGEIHHFPREESRLDQFTVDGASLGDVFAANAADALVVIHGDTLVHESYWNGMDAHRQHIWYSMTKSLVSSIAGILVESGLLDLTKSPSQYVPELKGSAFDRVTVQNVMDHASGLAFEENYVDPKSDFFLYYAPALNLGYLPGAADLQPGQTEIYGVYDFLTHFVQPDPETPPGMRFDYNSANADVLGWMVSRLMDKSLNDIIRDEVWQKIGAEHDAFIAVDRAYIPVATGGFNATARDAARYGMMIRDKGVFGGERVLPADWLEHMVDVKDSDRNAMNLNPNYSQADWIAYQDMWWILDEITEEFCAVGIHGQVIYINRSTDTVMVWFSSQRDAASTLAPEFPVKLNAARAAANYLAEQ</sequence>
<proteinExistence type="predicted"/>
<keyword evidence="1" id="KW-0732">Signal</keyword>
<dbReference type="Pfam" id="PF00144">
    <property type="entry name" value="Beta-lactamase"/>
    <property type="match status" value="1"/>
</dbReference>
<dbReference type="InterPro" id="IPR012338">
    <property type="entry name" value="Beta-lactam/transpept-like"/>
</dbReference>
<evidence type="ECO:0000259" key="2">
    <source>
        <dbReference type="Pfam" id="PF00144"/>
    </source>
</evidence>
<accession>E0XQI3</accession>
<evidence type="ECO:0000256" key="1">
    <source>
        <dbReference type="SAM" id="SignalP"/>
    </source>
</evidence>
<dbReference type="AlphaFoldDB" id="E0XQI3"/>
<dbReference type="InterPro" id="IPR050789">
    <property type="entry name" value="Diverse_Enzym_Activities"/>
</dbReference>
<name>E0XQI3_9GAMM</name>
<dbReference type="SUPFAM" id="SSF56601">
    <property type="entry name" value="beta-lactamase/transpeptidase-like"/>
    <property type="match status" value="1"/>
</dbReference>
<feature type="chain" id="PRO_5003142969" evidence="1">
    <location>
        <begin position="24"/>
        <end position="430"/>
    </location>
</feature>
<dbReference type="PANTHER" id="PTHR43283">
    <property type="entry name" value="BETA-LACTAMASE-RELATED"/>
    <property type="match status" value="1"/>
</dbReference>
<dbReference type="InterPro" id="IPR001466">
    <property type="entry name" value="Beta-lactam-related"/>
</dbReference>
<dbReference type="EMBL" id="GU474844">
    <property type="protein sequence ID" value="ADI16674.1"/>
    <property type="molecule type" value="Genomic_DNA"/>
</dbReference>
<organism evidence="3">
    <name type="scientific">uncultured gamma proteobacterium HF0010_05D02</name>
    <dbReference type="NCBI Taxonomy" id="710978"/>
    <lineage>
        <taxon>Bacteria</taxon>
        <taxon>Pseudomonadati</taxon>
        <taxon>Pseudomonadota</taxon>
        <taxon>Gammaproteobacteria</taxon>
        <taxon>environmental samples</taxon>
    </lineage>
</organism>